<reference evidence="1 2" key="1">
    <citation type="submission" date="2024-04" db="EMBL/GenBank/DDBJ databases">
        <authorList>
            <person name="Fracassetti M."/>
        </authorList>
    </citation>
    <scope>NUCLEOTIDE SEQUENCE [LARGE SCALE GENOMIC DNA]</scope>
</reference>
<sequence>MPPRRIQQASLAAAQLRAQKIVSSDGGGSLLLLSKFCSNSFDFVQESDDFINVASNGHNLAATNDCSGDF</sequence>
<name>A0AAV2C6D6_9ROSI</name>
<evidence type="ECO:0000313" key="2">
    <source>
        <dbReference type="Proteomes" id="UP001497516"/>
    </source>
</evidence>
<dbReference type="EMBL" id="OZ034813">
    <property type="protein sequence ID" value="CAL1352134.1"/>
    <property type="molecule type" value="Genomic_DNA"/>
</dbReference>
<keyword evidence="2" id="KW-1185">Reference proteome</keyword>
<proteinExistence type="predicted"/>
<accession>A0AAV2C6D6</accession>
<evidence type="ECO:0000313" key="1">
    <source>
        <dbReference type="EMBL" id="CAL1352134.1"/>
    </source>
</evidence>
<protein>
    <submittedName>
        <fullName evidence="1">Uncharacterized protein</fullName>
    </submittedName>
</protein>
<dbReference type="AlphaFoldDB" id="A0AAV2C6D6"/>
<organism evidence="1 2">
    <name type="scientific">Linum trigynum</name>
    <dbReference type="NCBI Taxonomy" id="586398"/>
    <lineage>
        <taxon>Eukaryota</taxon>
        <taxon>Viridiplantae</taxon>
        <taxon>Streptophyta</taxon>
        <taxon>Embryophyta</taxon>
        <taxon>Tracheophyta</taxon>
        <taxon>Spermatophyta</taxon>
        <taxon>Magnoliopsida</taxon>
        <taxon>eudicotyledons</taxon>
        <taxon>Gunneridae</taxon>
        <taxon>Pentapetalae</taxon>
        <taxon>rosids</taxon>
        <taxon>fabids</taxon>
        <taxon>Malpighiales</taxon>
        <taxon>Linaceae</taxon>
        <taxon>Linum</taxon>
    </lineage>
</organism>
<gene>
    <name evidence="1" type="ORF">LTRI10_LOCUS125</name>
</gene>
<dbReference type="Proteomes" id="UP001497516">
    <property type="component" value="Chromosome 1"/>
</dbReference>